<name>A0A3M6TDP6_POCDA</name>
<gene>
    <name evidence="1" type="ORF">pdam_00015407</name>
</gene>
<dbReference type="AlphaFoldDB" id="A0A3M6TDP6"/>
<dbReference type="PANTHER" id="PTHR47510:SF3">
    <property type="entry name" value="ENDO_EXONUCLEASE_PHOSPHATASE DOMAIN-CONTAINING PROTEIN"/>
    <property type="match status" value="1"/>
</dbReference>
<dbReference type="OrthoDB" id="5987290at2759"/>
<proteinExistence type="predicted"/>
<dbReference type="EMBL" id="RCHS01003811">
    <property type="protein sequence ID" value="RMX39493.1"/>
    <property type="molecule type" value="Genomic_DNA"/>
</dbReference>
<reference evidence="1 2" key="1">
    <citation type="journal article" date="2018" name="Sci. Rep.">
        <title>Comparative analysis of the Pocillopora damicornis genome highlights role of immune system in coral evolution.</title>
        <authorList>
            <person name="Cunning R."/>
            <person name="Bay R.A."/>
            <person name="Gillette P."/>
            <person name="Baker A.C."/>
            <person name="Traylor-Knowles N."/>
        </authorList>
    </citation>
    <scope>NUCLEOTIDE SEQUENCE [LARGE SCALE GENOMIC DNA]</scope>
    <source>
        <strain evidence="1">RSMAS</strain>
        <tissue evidence="1">Whole animal</tissue>
    </source>
</reference>
<keyword evidence="2" id="KW-1185">Reference proteome</keyword>
<dbReference type="InterPro" id="IPR036691">
    <property type="entry name" value="Endo/exonu/phosph_ase_sf"/>
</dbReference>
<evidence type="ECO:0000313" key="1">
    <source>
        <dbReference type="EMBL" id="RMX39493.1"/>
    </source>
</evidence>
<dbReference type="PANTHER" id="PTHR47510">
    <property type="entry name" value="REVERSE TRANSCRIPTASE DOMAIN-CONTAINING PROTEIN"/>
    <property type="match status" value="1"/>
</dbReference>
<dbReference type="STRING" id="46731.A0A3M6TDP6"/>
<protein>
    <recommendedName>
        <fullName evidence="3">Endonuclease/exonuclease/phosphatase domain-containing protein</fullName>
    </recommendedName>
</protein>
<dbReference type="Gene3D" id="3.60.10.10">
    <property type="entry name" value="Endonuclease/exonuclease/phosphatase"/>
    <property type="match status" value="1"/>
</dbReference>
<evidence type="ECO:0000313" key="2">
    <source>
        <dbReference type="Proteomes" id="UP000275408"/>
    </source>
</evidence>
<organism evidence="1 2">
    <name type="scientific">Pocillopora damicornis</name>
    <name type="common">Cauliflower coral</name>
    <name type="synonym">Millepora damicornis</name>
    <dbReference type="NCBI Taxonomy" id="46731"/>
    <lineage>
        <taxon>Eukaryota</taxon>
        <taxon>Metazoa</taxon>
        <taxon>Cnidaria</taxon>
        <taxon>Anthozoa</taxon>
        <taxon>Hexacorallia</taxon>
        <taxon>Scleractinia</taxon>
        <taxon>Astrocoeniina</taxon>
        <taxon>Pocilloporidae</taxon>
        <taxon>Pocillopora</taxon>
    </lineage>
</organism>
<comment type="caution">
    <text evidence="1">The sequence shown here is derived from an EMBL/GenBank/DDBJ whole genome shotgun (WGS) entry which is preliminary data.</text>
</comment>
<dbReference type="Proteomes" id="UP000275408">
    <property type="component" value="Unassembled WGS sequence"/>
</dbReference>
<accession>A0A3M6TDP6</accession>
<dbReference type="SUPFAM" id="SSF56219">
    <property type="entry name" value="DNase I-like"/>
    <property type="match status" value="1"/>
</dbReference>
<evidence type="ECO:0008006" key="3">
    <source>
        <dbReference type="Google" id="ProtNLM"/>
    </source>
</evidence>
<sequence length="310" mass="35130">MVTDDEILMPGYNCVRRDRQRKADGGVAIYCRDSVVPGDFNIDFSVGRRNANSSQKRLLKEITELHDLKQVIESPTFVTEHSEFLIDLCFTKKITESDVIDPGLSDHSLVYCVMKSGRYRAPPKTIQFRSYKNYNRDPFVSELRQVAESHAPIRTSRVRGFSIPWLNSHVTDLMNKCNNHLKKAKGNKSSIHWRLYRDLRNKVSHSIKKAKSDYYTNLIIDSSKSSAKDFWRAFKQTLPSSKTSSRITNLLADGALLTSAQSIASTFNTYFVNVGKFLVEKIVPEPSSRLSKVGSILISADDIPLDNVDS</sequence>